<protein>
    <recommendedName>
        <fullName evidence="2">YaiB protein</fullName>
    </recommendedName>
</protein>
<organism evidence="1">
    <name type="scientific">Salmonella enterica subsp. enterica serovar Saintpaul</name>
    <dbReference type="NCBI Taxonomy" id="90105"/>
    <lineage>
        <taxon>Bacteria</taxon>
        <taxon>Pseudomonadati</taxon>
        <taxon>Pseudomonadota</taxon>
        <taxon>Gammaproteobacteria</taxon>
        <taxon>Enterobacterales</taxon>
        <taxon>Enterobacteriaceae</taxon>
        <taxon>Salmonella</taxon>
    </lineage>
</organism>
<evidence type="ECO:0000313" key="1">
    <source>
        <dbReference type="EMBL" id="EBS0963742.1"/>
    </source>
</evidence>
<dbReference type="EMBL" id="AAGUJO010000027">
    <property type="protein sequence ID" value="EBS0963742.1"/>
    <property type="molecule type" value="Genomic_DNA"/>
</dbReference>
<sequence length="88" mass="10220">MKIRKGDRQYYLNKEGNMFHLVKRVKTFSKSATLGKTKATVKTVADLVFNEKAFDTIDFSRDGLRENDKEIVSMMIQEMNNERGKNVN</sequence>
<dbReference type="AlphaFoldDB" id="A0A5U9BT63"/>
<comment type="caution">
    <text evidence="1">The sequence shown here is derived from an EMBL/GenBank/DDBJ whole genome shotgun (WGS) entry which is preliminary data.</text>
</comment>
<accession>A0A5U9BT63</accession>
<proteinExistence type="predicted"/>
<evidence type="ECO:0008006" key="2">
    <source>
        <dbReference type="Google" id="ProtNLM"/>
    </source>
</evidence>
<name>A0A5U9BT63_SALET</name>
<reference evidence="1" key="1">
    <citation type="submission" date="2018-09" db="EMBL/GenBank/DDBJ databases">
        <authorList>
            <person name="Ashton P.M."/>
            <person name="Dallman T."/>
            <person name="Nair S."/>
            <person name="De Pinna E."/>
            <person name="Peters T."/>
            <person name="Grant K."/>
        </authorList>
    </citation>
    <scope>NUCLEOTIDE SEQUENCE</scope>
    <source>
        <strain evidence="1">562925</strain>
    </source>
</reference>
<gene>
    <name evidence="1" type="ORF">D5943_23865</name>
</gene>